<evidence type="ECO:0000256" key="5">
    <source>
        <dbReference type="ARBA" id="ARBA00022448"/>
    </source>
</evidence>
<dbReference type="Pfam" id="PF01012">
    <property type="entry name" value="ETF"/>
    <property type="match status" value="1"/>
</dbReference>
<comment type="caution">
    <text evidence="9">The sequence shown here is derived from an EMBL/GenBank/DDBJ whole genome shotgun (WGS) entry which is preliminary data.</text>
</comment>
<evidence type="ECO:0000256" key="6">
    <source>
        <dbReference type="ARBA" id="ARBA00022982"/>
    </source>
</evidence>
<dbReference type="GO" id="GO:0005829">
    <property type="term" value="C:cytosol"/>
    <property type="evidence" value="ECO:0007669"/>
    <property type="project" value="TreeGrafter"/>
</dbReference>
<evidence type="ECO:0000256" key="3">
    <source>
        <dbReference type="ARBA" id="ARBA00011355"/>
    </source>
</evidence>
<reference evidence="9" key="1">
    <citation type="journal article" date="2014" name="Int. J. Syst. Evol. Microbiol.">
        <title>Complete genome sequence of Corynebacterium casei LMG S-19264T (=DSM 44701T), isolated from a smear-ripened cheese.</title>
        <authorList>
            <consortium name="US DOE Joint Genome Institute (JGI-PGF)"/>
            <person name="Walter F."/>
            <person name="Albersmeier A."/>
            <person name="Kalinowski J."/>
            <person name="Ruckert C."/>
        </authorList>
    </citation>
    <scope>NUCLEOTIDE SEQUENCE</scope>
    <source>
        <strain evidence="9">VKM Ac-2007</strain>
    </source>
</reference>
<name>A0A9W6I8Z5_9ACTN</name>
<dbReference type="SMART" id="SM00893">
    <property type="entry name" value="ETF"/>
    <property type="match status" value="1"/>
</dbReference>
<dbReference type="RefSeq" id="WP_271221412.1">
    <property type="nucleotide sequence ID" value="NZ_BAAAVD010000038.1"/>
</dbReference>
<comment type="function">
    <text evidence="7">The electron transfer flavoprotein serves as a specific electron acceptor for other dehydrogenases. It transfers the electrons to the main respiratory chain via ETF-ubiquinone oxidoreductase (ETF dehydrogenase).</text>
</comment>
<evidence type="ECO:0000256" key="2">
    <source>
        <dbReference type="ARBA" id="ARBA00007557"/>
    </source>
</evidence>
<evidence type="ECO:0000256" key="4">
    <source>
        <dbReference type="ARBA" id="ARBA00016797"/>
    </source>
</evidence>
<dbReference type="GO" id="GO:0009055">
    <property type="term" value="F:electron transfer activity"/>
    <property type="evidence" value="ECO:0007669"/>
    <property type="project" value="InterPro"/>
</dbReference>
<dbReference type="EMBL" id="BSEV01000020">
    <property type="protein sequence ID" value="GLK13115.1"/>
    <property type="molecule type" value="Genomic_DNA"/>
</dbReference>
<dbReference type="InterPro" id="IPR014729">
    <property type="entry name" value="Rossmann-like_a/b/a_fold"/>
</dbReference>
<proteinExistence type="inferred from homology"/>
<evidence type="ECO:0000256" key="7">
    <source>
        <dbReference type="ARBA" id="ARBA00025649"/>
    </source>
</evidence>
<dbReference type="PIRSF" id="PIRSF000090">
    <property type="entry name" value="Beta-ETF"/>
    <property type="match status" value="1"/>
</dbReference>
<dbReference type="Proteomes" id="UP001143474">
    <property type="component" value="Unassembled WGS sequence"/>
</dbReference>
<gene>
    <name evidence="9" type="primary">fixA</name>
    <name evidence="9" type="ORF">GCM10017600_65260</name>
</gene>
<dbReference type="PANTHER" id="PTHR21294">
    <property type="entry name" value="ELECTRON TRANSFER FLAVOPROTEIN BETA-SUBUNIT"/>
    <property type="match status" value="1"/>
</dbReference>
<sequence>MNIVVCVKQVPDTATERKLRSDDKTLDRDAADGVINELCEYAVEEALRLKEAHGGEVTVLTMGPDKASDTIRKALAMGADKAVHLVDDALHGSDALGTSYALAQTLKKIGFDLVVLGSESTDARTGVLAAMLAERLGVPQLTFANKVEVDPSAAKAGSGGSIAIQRVTDYGYDRVEASLPAVVSVVEKINEPRYPSFKGIMAAKKKPVEKLGVADAEIDASQVGLANSWSEVADFAAAPPRAAGTIVKDEGDGGAKTADFLASKKFV</sequence>
<dbReference type="AlphaFoldDB" id="A0A9W6I8Z5"/>
<accession>A0A9W6I8Z5</accession>
<evidence type="ECO:0000313" key="9">
    <source>
        <dbReference type="EMBL" id="GLK13115.1"/>
    </source>
</evidence>
<protein>
    <recommendedName>
        <fullName evidence="4">Electron transfer flavoprotein subunit beta</fullName>
    </recommendedName>
</protein>
<keyword evidence="10" id="KW-1185">Reference proteome</keyword>
<comment type="similarity">
    <text evidence="2">Belongs to the ETF beta-subunit/FixA family.</text>
</comment>
<dbReference type="Gene3D" id="3.40.50.620">
    <property type="entry name" value="HUPs"/>
    <property type="match status" value="1"/>
</dbReference>
<comment type="subunit">
    <text evidence="3">Heterodimer of an alpha and a beta subunit.</text>
</comment>
<keyword evidence="5" id="KW-0813">Transport</keyword>
<dbReference type="SUPFAM" id="SSF52402">
    <property type="entry name" value="Adenine nucleotide alpha hydrolases-like"/>
    <property type="match status" value="1"/>
</dbReference>
<dbReference type="PANTHER" id="PTHR21294:SF8">
    <property type="entry name" value="ELECTRON TRANSFER FLAVOPROTEIN SUBUNIT BETA"/>
    <property type="match status" value="1"/>
</dbReference>
<reference evidence="9" key="2">
    <citation type="submission" date="2023-01" db="EMBL/GenBank/DDBJ databases">
        <authorList>
            <person name="Sun Q."/>
            <person name="Evtushenko L."/>
        </authorList>
    </citation>
    <scope>NUCLEOTIDE SEQUENCE</scope>
    <source>
        <strain evidence="9">VKM Ac-2007</strain>
    </source>
</reference>
<dbReference type="InterPro" id="IPR033948">
    <property type="entry name" value="ETF_beta_N"/>
</dbReference>
<dbReference type="InterPro" id="IPR014730">
    <property type="entry name" value="ETF_a/b_N"/>
</dbReference>
<keyword evidence="6" id="KW-0249">Electron transport</keyword>
<evidence type="ECO:0000256" key="1">
    <source>
        <dbReference type="ARBA" id="ARBA00001974"/>
    </source>
</evidence>
<evidence type="ECO:0000313" key="10">
    <source>
        <dbReference type="Proteomes" id="UP001143474"/>
    </source>
</evidence>
<feature type="domain" description="Electron transfer flavoprotein alpha/beta-subunit N-terminal" evidence="8">
    <location>
        <begin position="23"/>
        <end position="220"/>
    </location>
</feature>
<organism evidence="9 10">
    <name type="scientific">Streptosporangium carneum</name>
    <dbReference type="NCBI Taxonomy" id="47481"/>
    <lineage>
        <taxon>Bacteria</taxon>
        <taxon>Bacillati</taxon>
        <taxon>Actinomycetota</taxon>
        <taxon>Actinomycetes</taxon>
        <taxon>Streptosporangiales</taxon>
        <taxon>Streptosporangiaceae</taxon>
        <taxon>Streptosporangium</taxon>
    </lineage>
</organism>
<evidence type="ECO:0000259" key="8">
    <source>
        <dbReference type="SMART" id="SM00893"/>
    </source>
</evidence>
<comment type="cofactor">
    <cofactor evidence="1">
        <name>FAD</name>
        <dbReference type="ChEBI" id="CHEBI:57692"/>
    </cofactor>
</comment>
<dbReference type="InterPro" id="IPR012255">
    <property type="entry name" value="ETF_b"/>
</dbReference>
<dbReference type="CDD" id="cd01714">
    <property type="entry name" value="ETF_beta"/>
    <property type="match status" value="1"/>
</dbReference>